<dbReference type="InterPro" id="IPR045584">
    <property type="entry name" value="Pilin-like"/>
</dbReference>
<accession>A0A1G2HW09</accession>
<dbReference type="AlphaFoldDB" id="A0A1G2HW09"/>
<dbReference type="EMBL" id="MHOP01000005">
    <property type="protein sequence ID" value="OGZ66400.1"/>
    <property type="molecule type" value="Genomic_DNA"/>
</dbReference>
<dbReference type="Pfam" id="PF07963">
    <property type="entry name" value="N_methyl"/>
    <property type="match status" value="1"/>
</dbReference>
<evidence type="ECO:0000313" key="3">
    <source>
        <dbReference type="Proteomes" id="UP000178774"/>
    </source>
</evidence>
<evidence type="ECO:0000313" key="2">
    <source>
        <dbReference type="EMBL" id="OGZ66400.1"/>
    </source>
</evidence>
<keyword evidence="1" id="KW-1133">Transmembrane helix</keyword>
<dbReference type="Gene3D" id="3.30.700.10">
    <property type="entry name" value="Glycoprotein, Type 4 Pilin"/>
    <property type="match status" value="1"/>
</dbReference>
<comment type="caution">
    <text evidence="2">The sequence shown here is derived from an EMBL/GenBank/DDBJ whole genome shotgun (WGS) entry which is preliminary data.</text>
</comment>
<keyword evidence="1" id="KW-0812">Transmembrane</keyword>
<evidence type="ECO:0008006" key="4">
    <source>
        <dbReference type="Google" id="ProtNLM"/>
    </source>
</evidence>
<feature type="transmembrane region" description="Helical" evidence="1">
    <location>
        <begin position="20"/>
        <end position="41"/>
    </location>
</feature>
<name>A0A1G2HW09_9BACT</name>
<organism evidence="2 3">
    <name type="scientific">Candidatus Staskawiczbacteria bacterium RIFCSPHIGHO2_01_FULL_41_41</name>
    <dbReference type="NCBI Taxonomy" id="1802203"/>
    <lineage>
        <taxon>Bacteria</taxon>
        <taxon>Candidatus Staskawicziibacteriota</taxon>
    </lineage>
</organism>
<reference evidence="2 3" key="1">
    <citation type="journal article" date="2016" name="Nat. Commun.">
        <title>Thousands of microbial genomes shed light on interconnected biogeochemical processes in an aquifer system.</title>
        <authorList>
            <person name="Anantharaman K."/>
            <person name="Brown C.T."/>
            <person name="Hug L.A."/>
            <person name="Sharon I."/>
            <person name="Castelle C.J."/>
            <person name="Probst A.J."/>
            <person name="Thomas B.C."/>
            <person name="Singh A."/>
            <person name="Wilkins M.J."/>
            <person name="Karaoz U."/>
            <person name="Brodie E.L."/>
            <person name="Williams K.H."/>
            <person name="Hubbard S.S."/>
            <person name="Banfield J.F."/>
        </authorList>
    </citation>
    <scope>NUCLEOTIDE SEQUENCE [LARGE SCALE GENOMIC DNA]</scope>
</reference>
<gene>
    <name evidence="2" type="ORF">A2822_01440</name>
</gene>
<dbReference type="Proteomes" id="UP000178774">
    <property type="component" value="Unassembled WGS sequence"/>
</dbReference>
<dbReference type="NCBIfam" id="TIGR02532">
    <property type="entry name" value="IV_pilin_GFxxxE"/>
    <property type="match status" value="1"/>
</dbReference>
<sequence length="200" mass="21690">MTSKGKGALANTYPARFMRGFTIIELLMVIAIITILPVIVISNFPRVKLQFALSRAAHAFSQDARLAQDMALSSLPHKDSFGISQKVGGYGIYLDTTALGNKTYLIYADRLPANNRYDASDVVVRKIDMQMAEPGVVIKGLGNVFLDKVSIHFSVGNAGVFISQLDDTSSGVEIIFALESDAAKTKSVFINTSGLIEIRN</sequence>
<proteinExistence type="predicted"/>
<dbReference type="InterPro" id="IPR012902">
    <property type="entry name" value="N_methyl_site"/>
</dbReference>
<keyword evidence="1" id="KW-0472">Membrane</keyword>
<evidence type="ECO:0000256" key="1">
    <source>
        <dbReference type="SAM" id="Phobius"/>
    </source>
</evidence>
<dbReference type="SUPFAM" id="SSF54523">
    <property type="entry name" value="Pili subunits"/>
    <property type="match status" value="1"/>
</dbReference>
<protein>
    <recommendedName>
        <fullName evidence="4">General secretion pathway GspH domain-containing protein</fullName>
    </recommendedName>
</protein>